<dbReference type="EMBL" id="KZ452008">
    <property type="protein sequence ID" value="PKA52339.1"/>
    <property type="molecule type" value="Genomic_DNA"/>
</dbReference>
<dbReference type="AlphaFoldDB" id="A0A2I0A9W2"/>
<accession>A0A2I0A9W2</accession>
<dbReference type="Proteomes" id="UP000236161">
    <property type="component" value="Unassembled WGS sequence"/>
</dbReference>
<evidence type="ECO:0000313" key="2">
    <source>
        <dbReference type="EMBL" id="PKA52339.1"/>
    </source>
</evidence>
<keyword evidence="1" id="KW-1133">Transmembrane helix</keyword>
<keyword evidence="1" id="KW-0812">Transmembrane</keyword>
<gene>
    <name evidence="2" type="ORF">AXF42_Ash010235</name>
</gene>
<sequence length="111" mass="11844">MSRPSATEKLAAIAVAVIAVISPLYIGRRPAGSPDEDEHDGAGAGLSLRPPLLLLVVLLIVGISLSTCLMDQRLARFDPYWIHRAGGSSWGIFIFLLILGFVLKCKPSFGA</sequence>
<name>A0A2I0A9W2_9ASPA</name>
<keyword evidence="3" id="KW-1185">Reference proteome</keyword>
<keyword evidence="1" id="KW-0472">Membrane</keyword>
<feature type="transmembrane region" description="Helical" evidence="1">
    <location>
        <begin position="50"/>
        <end position="69"/>
    </location>
</feature>
<reference evidence="2 3" key="1">
    <citation type="journal article" date="2017" name="Nature">
        <title>The Apostasia genome and the evolution of orchids.</title>
        <authorList>
            <person name="Zhang G.Q."/>
            <person name="Liu K.W."/>
            <person name="Li Z."/>
            <person name="Lohaus R."/>
            <person name="Hsiao Y.Y."/>
            <person name="Niu S.C."/>
            <person name="Wang J.Y."/>
            <person name="Lin Y.C."/>
            <person name="Xu Q."/>
            <person name="Chen L.J."/>
            <person name="Yoshida K."/>
            <person name="Fujiwara S."/>
            <person name="Wang Z.W."/>
            <person name="Zhang Y.Q."/>
            <person name="Mitsuda N."/>
            <person name="Wang M."/>
            <person name="Liu G.H."/>
            <person name="Pecoraro L."/>
            <person name="Huang H.X."/>
            <person name="Xiao X.J."/>
            <person name="Lin M."/>
            <person name="Wu X.Y."/>
            <person name="Wu W.L."/>
            <person name="Chen Y.Y."/>
            <person name="Chang S.B."/>
            <person name="Sakamoto S."/>
            <person name="Ohme-Takagi M."/>
            <person name="Yagi M."/>
            <person name="Zeng S.J."/>
            <person name="Shen C.Y."/>
            <person name="Yeh C.M."/>
            <person name="Luo Y.B."/>
            <person name="Tsai W.C."/>
            <person name="Van de Peer Y."/>
            <person name="Liu Z.J."/>
        </authorList>
    </citation>
    <scope>NUCLEOTIDE SEQUENCE [LARGE SCALE GENOMIC DNA]</scope>
    <source>
        <strain evidence="3">cv. Shenzhen</strain>
        <tissue evidence="2">Stem</tissue>
    </source>
</reference>
<evidence type="ECO:0000313" key="3">
    <source>
        <dbReference type="Proteomes" id="UP000236161"/>
    </source>
</evidence>
<dbReference type="PANTHER" id="PTHR35758:SF2">
    <property type="entry name" value="TRANSMEMBRANE PROTEIN"/>
    <property type="match status" value="1"/>
</dbReference>
<dbReference type="PANTHER" id="PTHR35758">
    <property type="entry name" value="TRANSMEMBRANE PROTEIN"/>
    <property type="match status" value="1"/>
</dbReference>
<protein>
    <submittedName>
        <fullName evidence="2">Uncharacterized protein</fullName>
    </submittedName>
</protein>
<dbReference type="STRING" id="1088818.A0A2I0A9W2"/>
<organism evidence="2 3">
    <name type="scientific">Apostasia shenzhenica</name>
    <dbReference type="NCBI Taxonomy" id="1088818"/>
    <lineage>
        <taxon>Eukaryota</taxon>
        <taxon>Viridiplantae</taxon>
        <taxon>Streptophyta</taxon>
        <taxon>Embryophyta</taxon>
        <taxon>Tracheophyta</taxon>
        <taxon>Spermatophyta</taxon>
        <taxon>Magnoliopsida</taxon>
        <taxon>Liliopsida</taxon>
        <taxon>Asparagales</taxon>
        <taxon>Orchidaceae</taxon>
        <taxon>Apostasioideae</taxon>
        <taxon>Apostasia</taxon>
    </lineage>
</organism>
<proteinExistence type="predicted"/>
<feature type="transmembrane region" description="Helical" evidence="1">
    <location>
        <begin position="81"/>
        <end position="103"/>
    </location>
</feature>
<evidence type="ECO:0000256" key="1">
    <source>
        <dbReference type="SAM" id="Phobius"/>
    </source>
</evidence>